<dbReference type="Proteomes" id="UP001221142">
    <property type="component" value="Unassembled WGS sequence"/>
</dbReference>
<accession>A0AAD7FD63</accession>
<sequence length="195" mass="22426">MLYERSYIPCSCTDFHEAPSPQARLPRSFLAYLYPPKHMFPPSRRGLNTRPIPIPPSDIYMADAEFRAQSARDLKPTWVKPLDTASHRFSRISSAAASTRLWVLMNQQEPASSDIHQRSIYLQQPSSGFFGHEQYLLGCSHRFDGMSKNPFNRTPVAGFEPTRHPGVLAFVWTSSLLEKLRSTFKHLLDVERFER</sequence>
<evidence type="ECO:0000313" key="2">
    <source>
        <dbReference type="Proteomes" id="UP001221142"/>
    </source>
</evidence>
<dbReference type="AlphaFoldDB" id="A0AAD7FD63"/>
<gene>
    <name evidence="1" type="ORF">FB45DRAFT_1104099</name>
</gene>
<dbReference type="EMBL" id="JARKIF010000021">
    <property type="protein sequence ID" value="KAJ7617022.1"/>
    <property type="molecule type" value="Genomic_DNA"/>
</dbReference>
<organism evidence="1 2">
    <name type="scientific">Roridomyces roridus</name>
    <dbReference type="NCBI Taxonomy" id="1738132"/>
    <lineage>
        <taxon>Eukaryota</taxon>
        <taxon>Fungi</taxon>
        <taxon>Dikarya</taxon>
        <taxon>Basidiomycota</taxon>
        <taxon>Agaricomycotina</taxon>
        <taxon>Agaricomycetes</taxon>
        <taxon>Agaricomycetidae</taxon>
        <taxon>Agaricales</taxon>
        <taxon>Marasmiineae</taxon>
        <taxon>Mycenaceae</taxon>
        <taxon>Roridomyces</taxon>
    </lineage>
</organism>
<proteinExistence type="predicted"/>
<evidence type="ECO:0000313" key="1">
    <source>
        <dbReference type="EMBL" id="KAJ7617022.1"/>
    </source>
</evidence>
<keyword evidence="2" id="KW-1185">Reference proteome</keyword>
<protein>
    <submittedName>
        <fullName evidence="1">Uncharacterized protein</fullName>
    </submittedName>
</protein>
<name>A0AAD7FD63_9AGAR</name>
<reference evidence="1" key="1">
    <citation type="submission" date="2023-03" db="EMBL/GenBank/DDBJ databases">
        <title>Massive genome expansion in bonnet fungi (Mycena s.s.) driven by repeated elements and novel gene families across ecological guilds.</title>
        <authorList>
            <consortium name="Lawrence Berkeley National Laboratory"/>
            <person name="Harder C.B."/>
            <person name="Miyauchi S."/>
            <person name="Viragh M."/>
            <person name="Kuo A."/>
            <person name="Thoen E."/>
            <person name="Andreopoulos B."/>
            <person name="Lu D."/>
            <person name="Skrede I."/>
            <person name="Drula E."/>
            <person name="Henrissat B."/>
            <person name="Morin E."/>
            <person name="Kohler A."/>
            <person name="Barry K."/>
            <person name="LaButti K."/>
            <person name="Morin E."/>
            <person name="Salamov A."/>
            <person name="Lipzen A."/>
            <person name="Mereny Z."/>
            <person name="Hegedus B."/>
            <person name="Baldrian P."/>
            <person name="Stursova M."/>
            <person name="Weitz H."/>
            <person name="Taylor A."/>
            <person name="Grigoriev I.V."/>
            <person name="Nagy L.G."/>
            <person name="Martin F."/>
            <person name="Kauserud H."/>
        </authorList>
    </citation>
    <scope>NUCLEOTIDE SEQUENCE</scope>
    <source>
        <strain evidence="1">9284</strain>
    </source>
</reference>
<comment type="caution">
    <text evidence="1">The sequence shown here is derived from an EMBL/GenBank/DDBJ whole genome shotgun (WGS) entry which is preliminary data.</text>
</comment>